<name>A0AB39BZR4_9CAUD</name>
<protein>
    <submittedName>
        <fullName evidence="1">Uncharacterized protein</fullName>
    </submittedName>
</protein>
<evidence type="ECO:0000313" key="1">
    <source>
        <dbReference type="EMBL" id="XDI97922.1"/>
    </source>
</evidence>
<accession>A0AB39BZR4</accession>
<sequence length="46" mass="4906">MIAAKRVVVCVRPSEKQKARRDCLGHLRASLVSSAATEKAIPCAAL</sequence>
<dbReference type="EMBL" id="PP986819">
    <property type="protein sequence ID" value="XDI97922.1"/>
    <property type="molecule type" value="Genomic_DNA"/>
</dbReference>
<organism evidence="1">
    <name type="scientific">Pakpunavirus sp</name>
    <dbReference type="NCBI Taxonomy" id="2833053"/>
    <lineage>
        <taxon>Viruses</taxon>
        <taxon>Duplodnaviria</taxon>
        <taxon>Heunggongvirae</taxon>
        <taxon>Uroviricota</taxon>
        <taxon>Caudoviricetes</taxon>
        <taxon>Vandenendeviridae</taxon>
        <taxon>Skurskavirinae</taxon>
        <taxon>Pakpunavirus</taxon>
    </lineage>
</organism>
<proteinExistence type="predicted"/>
<reference evidence="1" key="1">
    <citation type="submission" date="2024-06" db="EMBL/GenBank/DDBJ databases">
        <authorList>
            <person name="Agudelo-Romero P."/>
            <person name="Caparros-Martin J.A."/>
            <person name="Sharma A."/>
            <person name="Saladie M."/>
            <person name="Stick S.M."/>
            <person name="O'Gara F."/>
        </authorList>
    </citation>
    <scope>NUCLEOTIDE SEQUENCE</scope>
    <source>
        <strain evidence="1">VContig5</strain>
    </source>
</reference>